<dbReference type="InterPro" id="IPR009056">
    <property type="entry name" value="Cyt_c-like_dom"/>
</dbReference>
<proteinExistence type="inferred from homology"/>
<evidence type="ECO:0000256" key="2">
    <source>
        <dbReference type="ARBA" id="ARBA00008333"/>
    </source>
</evidence>
<feature type="domain" description="Cytochrome c" evidence="11">
    <location>
        <begin position="152"/>
        <end position="239"/>
    </location>
</feature>
<evidence type="ECO:0000256" key="7">
    <source>
        <dbReference type="ARBA" id="ARBA00023004"/>
    </source>
</evidence>
<keyword evidence="3 9" id="KW-0349">Heme</keyword>
<dbReference type="Proteomes" id="UP000247792">
    <property type="component" value="Unassembled WGS sequence"/>
</dbReference>
<reference evidence="12 13" key="1">
    <citation type="submission" date="2018-05" db="EMBL/GenBank/DDBJ databases">
        <title>Genomic Encyclopedia of Type Strains, Phase IV (KMG-IV): sequencing the most valuable type-strain genomes for metagenomic binning, comparative biology and taxonomic classification.</title>
        <authorList>
            <person name="Goeker M."/>
        </authorList>
    </citation>
    <scope>NUCLEOTIDE SEQUENCE [LARGE SCALE GENOMIC DNA]</scope>
    <source>
        <strain evidence="12 13">DSM 19792</strain>
    </source>
</reference>
<protein>
    <submittedName>
        <fullName evidence="12">High-affinity iron transporter</fullName>
    </submittedName>
</protein>
<dbReference type="Pfam" id="PF00034">
    <property type="entry name" value="Cytochrom_C"/>
    <property type="match status" value="1"/>
</dbReference>
<dbReference type="InterPro" id="IPR036909">
    <property type="entry name" value="Cyt_c-like_dom_sf"/>
</dbReference>
<dbReference type="PANTHER" id="PTHR31632:SF2">
    <property type="entry name" value="PLASMA MEMBRANE IRON PERMEASE"/>
    <property type="match status" value="1"/>
</dbReference>
<evidence type="ECO:0000259" key="11">
    <source>
        <dbReference type="PROSITE" id="PS51007"/>
    </source>
</evidence>
<evidence type="ECO:0000256" key="1">
    <source>
        <dbReference type="ARBA" id="ARBA00004141"/>
    </source>
</evidence>
<keyword evidence="8 10" id="KW-0472">Membrane</keyword>
<feature type="transmembrane region" description="Helical" evidence="10">
    <location>
        <begin position="636"/>
        <end position="656"/>
    </location>
</feature>
<evidence type="ECO:0000256" key="10">
    <source>
        <dbReference type="SAM" id="Phobius"/>
    </source>
</evidence>
<feature type="transmembrane region" description="Helical" evidence="10">
    <location>
        <begin position="443"/>
        <end position="466"/>
    </location>
</feature>
<feature type="transmembrane region" description="Helical" evidence="10">
    <location>
        <begin position="404"/>
        <end position="431"/>
    </location>
</feature>
<dbReference type="PANTHER" id="PTHR31632">
    <property type="entry name" value="IRON TRANSPORTER FTH1"/>
    <property type="match status" value="1"/>
</dbReference>
<evidence type="ECO:0000256" key="9">
    <source>
        <dbReference type="PROSITE-ProRule" id="PRU00433"/>
    </source>
</evidence>
<feature type="transmembrane region" description="Helical" evidence="10">
    <location>
        <begin position="553"/>
        <end position="573"/>
    </location>
</feature>
<feature type="transmembrane region" description="Helical" evidence="10">
    <location>
        <begin position="585"/>
        <end position="606"/>
    </location>
</feature>
<keyword evidence="6 10" id="KW-1133">Transmembrane helix</keyword>
<evidence type="ECO:0000256" key="8">
    <source>
        <dbReference type="ARBA" id="ARBA00023136"/>
    </source>
</evidence>
<evidence type="ECO:0000256" key="5">
    <source>
        <dbReference type="ARBA" id="ARBA00022723"/>
    </source>
</evidence>
<dbReference type="Gene3D" id="1.10.760.10">
    <property type="entry name" value="Cytochrome c-like domain"/>
    <property type="match status" value="1"/>
</dbReference>
<evidence type="ECO:0000256" key="6">
    <source>
        <dbReference type="ARBA" id="ARBA00022989"/>
    </source>
</evidence>
<evidence type="ECO:0000313" key="12">
    <source>
        <dbReference type="EMBL" id="PXX47077.1"/>
    </source>
</evidence>
<dbReference type="GO" id="GO:0020037">
    <property type="term" value="F:heme binding"/>
    <property type="evidence" value="ECO:0007669"/>
    <property type="project" value="InterPro"/>
</dbReference>
<evidence type="ECO:0000313" key="13">
    <source>
        <dbReference type="Proteomes" id="UP000247792"/>
    </source>
</evidence>
<keyword evidence="4 10" id="KW-0812">Transmembrane</keyword>
<comment type="caution">
    <text evidence="12">The sequence shown here is derived from an EMBL/GenBank/DDBJ whole genome shotgun (WGS) entry which is preliminary data.</text>
</comment>
<keyword evidence="7 9" id="KW-0408">Iron</keyword>
<sequence>MQLRITIINNNTPMKFPMIRQAYFRWLMTLLLTISALISGSSYAVDTTELKAKQIWQLLDYVAVDYGGAVANGTVLKASEYAEMEEFVAAAERQLGEMPDQDDRGILLQQAIALRAAVAAKTDPVSVAKLARALSNAVQKTYPFPVAPTAMPVLTKGGQLFQAQCSACHGLQGRGDGQLAASLNPKPTALADHERARERSLFALHQIISSGVQGTAMRGFGNLSDEDRWALAFFVGTLPYSQRDKDEGAKLWQTNKPVHATITSLETLTQTSEHILADKLDEPSAKALIAFLRSNPSVLSANSSKGTAIAKAKLNESVAALLAGDRAGATKLALSAYLDGFEPVEPALATRNRPLFEKIEAAMVSYRALIANGTPADVQTAQQRLHSLLDEADKALAPSDNDAFAAFIGALTILLREGLEALLVVVAMLAFLKKAERQDVVAYVHAGWIAALTAGGITWVVATYLVGVSGASRELTEGFSSLFAAVVLLGVGMWMHQKSVAGRWQVYLKEKLSSALNKRTAWFLFSLAFVAVYREVFETVLFFAALWTEGNGWPLLAGLGTGIGILALLAIVLLRTSTRLPIGQFFAASSLLVAVLAVILAGKGIAGLQEAGLIHTSPIAIPRIDLLGVYPSWQTLSVQFAVLLVVVVAFTINLRASRQMTEQQS</sequence>
<organism evidence="12 13">
    <name type="scientific">Undibacterium pigrum</name>
    <dbReference type="NCBI Taxonomy" id="401470"/>
    <lineage>
        <taxon>Bacteria</taxon>
        <taxon>Pseudomonadati</taxon>
        <taxon>Pseudomonadota</taxon>
        <taxon>Betaproteobacteria</taxon>
        <taxon>Burkholderiales</taxon>
        <taxon>Oxalobacteraceae</taxon>
        <taxon>Undibacterium</taxon>
    </lineage>
</organism>
<dbReference type="InterPro" id="IPR004923">
    <property type="entry name" value="FTR1/Fip1/EfeU"/>
</dbReference>
<dbReference type="SUPFAM" id="SSF46626">
    <property type="entry name" value="Cytochrome c"/>
    <property type="match status" value="1"/>
</dbReference>
<comment type="similarity">
    <text evidence="2">Belongs to the oxidase-dependent Fe transporter (OFeT) (TC 9.A.10.1) family.</text>
</comment>
<dbReference type="Pfam" id="PF03239">
    <property type="entry name" value="FTR1"/>
    <property type="match status" value="1"/>
</dbReference>
<comment type="subcellular location">
    <subcellularLocation>
        <location evidence="1">Membrane</location>
        <topology evidence="1">Multi-pass membrane protein</topology>
    </subcellularLocation>
</comment>
<feature type="transmembrane region" description="Helical" evidence="10">
    <location>
        <begin position="478"/>
        <end position="495"/>
    </location>
</feature>
<keyword evidence="5 9" id="KW-0479">Metal-binding</keyword>
<evidence type="ECO:0000256" key="4">
    <source>
        <dbReference type="ARBA" id="ARBA00022692"/>
    </source>
</evidence>
<dbReference type="GO" id="GO:0015093">
    <property type="term" value="F:ferrous iron transmembrane transporter activity"/>
    <property type="evidence" value="ECO:0007669"/>
    <property type="project" value="TreeGrafter"/>
</dbReference>
<evidence type="ECO:0000256" key="3">
    <source>
        <dbReference type="ARBA" id="ARBA00022617"/>
    </source>
</evidence>
<dbReference type="AlphaFoldDB" id="A0A318JEY6"/>
<name>A0A318JEY6_9BURK</name>
<dbReference type="GO" id="GO:0009055">
    <property type="term" value="F:electron transfer activity"/>
    <property type="evidence" value="ECO:0007669"/>
    <property type="project" value="InterPro"/>
</dbReference>
<dbReference type="GO" id="GO:0033573">
    <property type="term" value="C:high-affinity iron permease complex"/>
    <property type="evidence" value="ECO:0007669"/>
    <property type="project" value="InterPro"/>
</dbReference>
<feature type="transmembrane region" description="Helical" evidence="10">
    <location>
        <begin position="521"/>
        <end position="547"/>
    </location>
</feature>
<dbReference type="PROSITE" id="PS51007">
    <property type="entry name" value="CYTC"/>
    <property type="match status" value="1"/>
</dbReference>
<dbReference type="GO" id="GO:0046872">
    <property type="term" value="F:metal ion binding"/>
    <property type="evidence" value="ECO:0007669"/>
    <property type="project" value="UniProtKB-KW"/>
</dbReference>
<keyword evidence="13" id="KW-1185">Reference proteome</keyword>
<accession>A0A318JEY6</accession>
<dbReference type="EMBL" id="QJKB01000001">
    <property type="protein sequence ID" value="PXX47077.1"/>
    <property type="molecule type" value="Genomic_DNA"/>
</dbReference>
<gene>
    <name evidence="12" type="ORF">DFR42_101653</name>
</gene>